<dbReference type="RefSeq" id="WP_153549199.1">
    <property type="nucleotide sequence ID" value="NZ_WIXK01000013.1"/>
</dbReference>
<dbReference type="InterPro" id="IPR000086">
    <property type="entry name" value="NUDIX_hydrolase_dom"/>
</dbReference>
<feature type="domain" description="Nudix hydrolase" evidence="1">
    <location>
        <begin position="43"/>
        <end position="175"/>
    </location>
</feature>
<evidence type="ECO:0000313" key="2">
    <source>
        <dbReference type="EMBL" id="MQY44310.1"/>
    </source>
</evidence>
<evidence type="ECO:0000259" key="1">
    <source>
        <dbReference type="PROSITE" id="PS51462"/>
    </source>
</evidence>
<proteinExistence type="predicted"/>
<gene>
    <name evidence="2" type="ORF">GG681_16810</name>
</gene>
<accession>A0A844ANP9</accession>
<evidence type="ECO:0000313" key="3">
    <source>
        <dbReference type="Proteomes" id="UP000436694"/>
    </source>
</evidence>
<dbReference type="GO" id="GO:0003824">
    <property type="term" value="F:catalytic activity"/>
    <property type="evidence" value="ECO:0007669"/>
    <property type="project" value="UniProtKB-ARBA"/>
</dbReference>
<dbReference type="Gene3D" id="3.90.79.10">
    <property type="entry name" value="Nucleoside Triphosphate Pyrophosphohydrolase"/>
    <property type="match status" value="1"/>
</dbReference>
<dbReference type="PROSITE" id="PS51462">
    <property type="entry name" value="NUDIX"/>
    <property type="match status" value="1"/>
</dbReference>
<keyword evidence="3" id="KW-1185">Reference proteome</keyword>
<dbReference type="CDD" id="cd03674">
    <property type="entry name" value="NUDIX_Hydrolase"/>
    <property type="match status" value="1"/>
</dbReference>
<dbReference type="InterPro" id="IPR015797">
    <property type="entry name" value="NUDIX_hydrolase-like_dom_sf"/>
</dbReference>
<dbReference type="Pfam" id="PF00293">
    <property type="entry name" value="NUDIX"/>
    <property type="match status" value="1"/>
</dbReference>
<sequence>MSQLQLTGVGYYKPVTAREVDTWNKLCHFHAEEPLAFGRDSRTGHITASAFILSPDFNNVLLTHHRKLDRWLQLGGHCDGIADVPFVALKEAYEESGLSRIEPLRDRIFDVDIHEIPAHGAEQTHLHYDVRYLYRAAEGEFKVSDESHDLAWVPLTQLEEYTDAASVLVVRDKLAAYMNSAA</sequence>
<organism evidence="2 3">
    <name type="scientific">Tritonibacter aquimaris</name>
    <dbReference type="NCBI Taxonomy" id="2663379"/>
    <lineage>
        <taxon>Bacteria</taxon>
        <taxon>Pseudomonadati</taxon>
        <taxon>Pseudomonadota</taxon>
        <taxon>Alphaproteobacteria</taxon>
        <taxon>Rhodobacterales</taxon>
        <taxon>Paracoccaceae</taxon>
        <taxon>Tritonibacter</taxon>
    </lineage>
</organism>
<dbReference type="Proteomes" id="UP000436694">
    <property type="component" value="Unassembled WGS sequence"/>
</dbReference>
<protein>
    <submittedName>
        <fullName evidence="2">NUDIX domain-containing protein</fullName>
    </submittedName>
</protein>
<dbReference type="EMBL" id="WIXK01000013">
    <property type="protein sequence ID" value="MQY44310.1"/>
    <property type="molecule type" value="Genomic_DNA"/>
</dbReference>
<reference evidence="2 3" key="1">
    <citation type="submission" date="2019-10" db="EMBL/GenBank/DDBJ databases">
        <title>Epibacterium sp. nov., isolated from seawater.</title>
        <authorList>
            <person name="Zhang X."/>
            <person name="Li N."/>
        </authorList>
    </citation>
    <scope>NUCLEOTIDE SEQUENCE [LARGE SCALE GENOMIC DNA]</scope>
    <source>
        <strain evidence="2 3">SM1969</strain>
    </source>
</reference>
<dbReference type="SUPFAM" id="SSF55811">
    <property type="entry name" value="Nudix"/>
    <property type="match status" value="1"/>
</dbReference>
<comment type="caution">
    <text evidence="2">The sequence shown here is derived from an EMBL/GenBank/DDBJ whole genome shotgun (WGS) entry which is preliminary data.</text>
</comment>
<dbReference type="AlphaFoldDB" id="A0A844ANP9"/>
<name>A0A844ANP9_9RHOB</name>